<evidence type="ECO:0000313" key="2">
    <source>
        <dbReference type="Proteomes" id="UP000265520"/>
    </source>
</evidence>
<accession>A0A392TGI0</accession>
<proteinExistence type="predicted"/>
<sequence>ESFTSGTRRRQSTLALGYLVRDREESGIVAPKWYGDYGDLVCHVSIVAEEVQNLKDLQGGNWKQR</sequence>
<dbReference type="Proteomes" id="UP000265520">
    <property type="component" value="Unassembled WGS sequence"/>
</dbReference>
<name>A0A392TGI0_9FABA</name>
<feature type="non-terminal residue" evidence="1">
    <location>
        <position position="1"/>
    </location>
</feature>
<evidence type="ECO:0000313" key="1">
    <source>
        <dbReference type="EMBL" id="MCI60233.1"/>
    </source>
</evidence>
<comment type="caution">
    <text evidence="1">The sequence shown here is derived from an EMBL/GenBank/DDBJ whole genome shotgun (WGS) entry which is preliminary data.</text>
</comment>
<protein>
    <submittedName>
        <fullName evidence="1">Uncharacterized protein</fullName>
    </submittedName>
</protein>
<dbReference type="AlphaFoldDB" id="A0A392TGI0"/>
<organism evidence="1 2">
    <name type="scientific">Trifolium medium</name>
    <dbReference type="NCBI Taxonomy" id="97028"/>
    <lineage>
        <taxon>Eukaryota</taxon>
        <taxon>Viridiplantae</taxon>
        <taxon>Streptophyta</taxon>
        <taxon>Embryophyta</taxon>
        <taxon>Tracheophyta</taxon>
        <taxon>Spermatophyta</taxon>
        <taxon>Magnoliopsida</taxon>
        <taxon>eudicotyledons</taxon>
        <taxon>Gunneridae</taxon>
        <taxon>Pentapetalae</taxon>
        <taxon>rosids</taxon>
        <taxon>fabids</taxon>
        <taxon>Fabales</taxon>
        <taxon>Fabaceae</taxon>
        <taxon>Papilionoideae</taxon>
        <taxon>50 kb inversion clade</taxon>
        <taxon>NPAAA clade</taxon>
        <taxon>Hologalegina</taxon>
        <taxon>IRL clade</taxon>
        <taxon>Trifolieae</taxon>
        <taxon>Trifolium</taxon>
    </lineage>
</organism>
<dbReference type="EMBL" id="LXQA010577951">
    <property type="protein sequence ID" value="MCI60233.1"/>
    <property type="molecule type" value="Genomic_DNA"/>
</dbReference>
<reference evidence="1 2" key="1">
    <citation type="journal article" date="2018" name="Front. Plant Sci.">
        <title>Red Clover (Trifolium pratense) and Zigzag Clover (T. medium) - A Picture of Genomic Similarities and Differences.</title>
        <authorList>
            <person name="Dluhosova J."/>
            <person name="Istvanek J."/>
            <person name="Nedelnik J."/>
            <person name="Repkova J."/>
        </authorList>
    </citation>
    <scope>NUCLEOTIDE SEQUENCE [LARGE SCALE GENOMIC DNA]</scope>
    <source>
        <strain evidence="2">cv. 10/8</strain>
        <tissue evidence="1">Leaf</tissue>
    </source>
</reference>
<keyword evidence="2" id="KW-1185">Reference proteome</keyword>